<feature type="domain" description="NACHT" evidence="1">
    <location>
        <begin position="430"/>
        <end position="574"/>
    </location>
</feature>
<dbReference type="EMBL" id="HBUE01259974">
    <property type="protein sequence ID" value="CAG6558587.1"/>
    <property type="molecule type" value="Transcribed_RNA"/>
</dbReference>
<dbReference type="Pfam" id="PF05729">
    <property type="entry name" value="NACHT"/>
    <property type="match status" value="1"/>
</dbReference>
<evidence type="ECO:0000313" key="2">
    <source>
        <dbReference type="EMBL" id="CAG6443939.1"/>
    </source>
</evidence>
<dbReference type="InterPro" id="IPR007111">
    <property type="entry name" value="NACHT_NTPase"/>
</dbReference>
<dbReference type="InterPro" id="IPR027417">
    <property type="entry name" value="P-loop_NTPase"/>
</dbReference>
<dbReference type="AlphaFoldDB" id="A0A8D8ESA5"/>
<dbReference type="EMBL" id="HBUE01001832">
    <property type="protein sequence ID" value="CAG6443939.1"/>
    <property type="molecule type" value="Transcribed_RNA"/>
</dbReference>
<dbReference type="EMBL" id="HBUE01154911">
    <property type="protein sequence ID" value="CAG6507249.1"/>
    <property type="molecule type" value="Transcribed_RNA"/>
</dbReference>
<name>A0A8D8ESA5_CULPI</name>
<dbReference type="SUPFAM" id="SSF52540">
    <property type="entry name" value="P-loop containing nucleoside triphosphate hydrolases"/>
    <property type="match status" value="1"/>
</dbReference>
<organism evidence="2">
    <name type="scientific">Culex pipiens</name>
    <name type="common">House mosquito</name>
    <dbReference type="NCBI Taxonomy" id="7175"/>
    <lineage>
        <taxon>Eukaryota</taxon>
        <taxon>Metazoa</taxon>
        <taxon>Ecdysozoa</taxon>
        <taxon>Arthropoda</taxon>
        <taxon>Hexapoda</taxon>
        <taxon>Insecta</taxon>
        <taxon>Pterygota</taxon>
        <taxon>Neoptera</taxon>
        <taxon>Endopterygota</taxon>
        <taxon>Diptera</taxon>
        <taxon>Nematocera</taxon>
        <taxon>Culicoidea</taxon>
        <taxon>Culicidae</taxon>
        <taxon>Culicinae</taxon>
        <taxon>Culicini</taxon>
        <taxon>Culex</taxon>
        <taxon>Culex</taxon>
    </lineage>
</organism>
<dbReference type="Gene3D" id="3.40.50.300">
    <property type="entry name" value="P-loop containing nucleotide triphosphate hydrolases"/>
    <property type="match status" value="1"/>
</dbReference>
<dbReference type="EMBL" id="HBUE01259971">
    <property type="protein sequence ID" value="CAG6558584.1"/>
    <property type="molecule type" value="Transcribed_RNA"/>
</dbReference>
<evidence type="ECO:0000259" key="1">
    <source>
        <dbReference type="Pfam" id="PF05729"/>
    </source>
</evidence>
<dbReference type="EMBL" id="HBUE01001833">
    <property type="protein sequence ID" value="CAG6443940.1"/>
    <property type="molecule type" value="Transcribed_RNA"/>
</dbReference>
<reference evidence="2" key="1">
    <citation type="submission" date="2021-05" db="EMBL/GenBank/DDBJ databases">
        <authorList>
            <person name="Alioto T."/>
            <person name="Alioto T."/>
            <person name="Gomez Garrido J."/>
        </authorList>
    </citation>
    <scope>NUCLEOTIDE SEQUENCE</scope>
</reference>
<protein>
    <submittedName>
        <fullName evidence="2">(northern house mosquito) hypothetical protein</fullName>
    </submittedName>
</protein>
<dbReference type="EMBL" id="HBUE01154914">
    <property type="protein sequence ID" value="CAG6507252.1"/>
    <property type="molecule type" value="Transcribed_RNA"/>
</dbReference>
<accession>A0A8D8ESA5</accession>
<sequence>MTDPQPSTSGDGNVAQSFSAGRLGGDGEEFQRLFALMLIQRASRKRIAFDLAFEHKALSKFEDVVLHLEEPGQWWLFQNKHKKRKNQSDRTIKSLLSLSADNEFALFQYIEGYQKVLKNWKHGKHKKWFCLFTNVGFREEDGLQEKFTFEGEVEKVITFNRGKFIQFKGLESKMYDKINEDFFKIVEAVYKMLKIGIIEDILYNYKEVLLPCIHVTKSEVKFTQDFLDKLEEDLGYYLVALLKCPDIKEVSSEAQNVLDFWNKQTATPEKKKKTELPAYTRMDIIEEFFKDFILAHSQPDLDELEMLMSEESRLWMRDWIRPDDFGRFSNDQIGNFFRTFKKEFTNWEKPVQNDKSFLRLCDGNTYLKQAEKILRNEVEKCANRSCVSFEQIEGYYINRQLKCQLQCTTDVCIVDQLSKNEEQFYAVTAEPGMGKSTLMQYLAYNVQRKYSDVAVFLLYSSNFHGTIPSVEQLEDISNKNVFKSFLSTENIQLIVEDDKTKINLFIDALDELRDSSQDQILRLIKVLLTRKNLKIVVSCRNHVLDKLTNQFCVKPLEIQAFTEDEQKQFFTKVWKDISNDKDKLESFSNKLIQKINNDIDCNTNQFTSLPLTIKMVTEIYSASYKKYCKFRKSVETFFKKNEFNVVVLFENITSKCIKIAINKKCKVDNNAELDPFFDSTHKAIDNDYQIFAAKCLFANDIELIPFITNELFGSVEESIKKQQSLLVKIQSGSPEFTHESYREYFAAKFLFEYVGKKPIINCISEILEVLIKHKIMRNFFFGLMYSITKNDMNRLMFLSNLHQVVLLWSCDDDKVFHDQSLLNQAKVSSIQKICDYLVSKITCKSDANESIAKT</sequence>
<proteinExistence type="predicted"/>
<dbReference type="PANTHER" id="PTHR10039:SF5">
    <property type="entry name" value="NACHT DOMAIN-CONTAINING PROTEIN"/>
    <property type="match status" value="1"/>
</dbReference>
<dbReference type="PANTHER" id="PTHR10039">
    <property type="entry name" value="AMELOGENIN"/>
    <property type="match status" value="1"/>
</dbReference>